<dbReference type="InterPro" id="IPR022385">
    <property type="entry name" value="Rhs_assc_core"/>
</dbReference>
<dbReference type="Gene3D" id="2.180.10.10">
    <property type="entry name" value="RHS repeat-associated core"/>
    <property type="match status" value="1"/>
</dbReference>
<protein>
    <submittedName>
        <fullName evidence="1">RHS repeat-associated core domain-containing protein</fullName>
    </submittedName>
</protein>
<gene>
    <name evidence="1" type="ORF">M5G11_18710</name>
</gene>
<comment type="caution">
    <text evidence="1">The sequence shown here is derived from an EMBL/GenBank/DDBJ whole genome shotgun (WGS) entry which is preliminary data.</text>
</comment>
<sequence length="271" mass="29821">MLAVLERDERNNQRMLITCNQQRSVLHGVDDSGSTSRVYTAYGQSDEVHGPLACLGFNGEQPDPITGHYLLGNYRVYNPVLMRFHSPDNLSPFAAGGLNSYAYCKGDPINFSDPTGHSPSLIEKIVKAIFEKPKLVEFLEHEIKRGNLVLAPVGAISDTAMPIASTHQWTARTGVKNISNTPLGKKRGAQLTEGKISAKKSRVENPINHNNGETGNLYTQPIIEYKFDLGPGASIPRASGPTRSLNYPNEVNSIQFNRAIDVINNNIRTTY</sequence>
<accession>A0ABT5NWJ8</accession>
<name>A0ABT5NWJ8_9PSED</name>
<reference evidence="1 2" key="1">
    <citation type="submission" date="2022-05" db="EMBL/GenBank/DDBJ databases">
        <title>Novel Pseudomonas spp. Isolated from a Rainbow Trout Aquaculture Facility.</title>
        <authorList>
            <person name="Testerman T."/>
            <person name="Graf J."/>
        </authorList>
    </citation>
    <scope>NUCLEOTIDE SEQUENCE [LARGE SCALE GENOMIC DNA]</scope>
    <source>
        <strain evidence="1 2">ID681</strain>
    </source>
</reference>
<proteinExistence type="predicted"/>
<dbReference type="EMBL" id="JAMDGY010000059">
    <property type="protein sequence ID" value="MDD0992566.1"/>
    <property type="molecule type" value="Genomic_DNA"/>
</dbReference>
<dbReference type="NCBIfam" id="TIGR03696">
    <property type="entry name" value="Rhs_assc_core"/>
    <property type="match status" value="1"/>
</dbReference>
<evidence type="ECO:0000313" key="2">
    <source>
        <dbReference type="Proteomes" id="UP001148203"/>
    </source>
</evidence>
<dbReference type="SUPFAM" id="SSF56399">
    <property type="entry name" value="ADP-ribosylation"/>
    <property type="match status" value="1"/>
</dbReference>
<dbReference type="RefSeq" id="WP_273912334.1">
    <property type="nucleotide sequence ID" value="NZ_JAMDGX010000054.1"/>
</dbReference>
<dbReference type="Proteomes" id="UP001148203">
    <property type="component" value="Unassembled WGS sequence"/>
</dbReference>
<organism evidence="1 2">
    <name type="scientific">Pseudomonas fontis</name>
    <dbReference type="NCBI Taxonomy" id="2942633"/>
    <lineage>
        <taxon>Bacteria</taxon>
        <taxon>Pseudomonadati</taxon>
        <taxon>Pseudomonadota</taxon>
        <taxon>Gammaproteobacteria</taxon>
        <taxon>Pseudomonadales</taxon>
        <taxon>Pseudomonadaceae</taxon>
        <taxon>Pseudomonas</taxon>
    </lineage>
</organism>
<evidence type="ECO:0000313" key="1">
    <source>
        <dbReference type="EMBL" id="MDD0992566.1"/>
    </source>
</evidence>
<keyword evidence="2" id="KW-1185">Reference proteome</keyword>